<gene>
    <name evidence="15" type="ORF">FOZ63_007329</name>
</gene>
<evidence type="ECO:0000259" key="11">
    <source>
        <dbReference type="Pfam" id="PF04810"/>
    </source>
</evidence>
<dbReference type="GO" id="GO:0090110">
    <property type="term" value="P:COPII-coated vesicle cargo loading"/>
    <property type="evidence" value="ECO:0007669"/>
    <property type="project" value="TreeGrafter"/>
</dbReference>
<proteinExistence type="inferred from homology"/>
<keyword evidence="8" id="KW-0333">Golgi apparatus</keyword>
<dbReference type="Gene3D" id="2.60.40.1670">
    <property type="entry name" value="beta-sandwich domain of Sec23/24"/>
    <property type="match status" value="1"/>
</dbReference>
<evidence type="ECO:0000256" key="8">
    <source>
        <dbReference type="ARBA" id="ARBA00023034"/>
    </source>
</evidence>
<dbReference type="Proteomes" id="UP000553632">
    <property type="component" value="Unassembled WGS sequence"/>
</dbReference>
<keyword evidence="5" id="KW-0256">Endoplasmic reticulum</keyword>
<dbReference type="InterPro" id="IPR006896">
    <property type="entry name" value="Sec23/24_trunk_dom"/>
</dbReference>
<evidence type="ECO:0000313" key="16">
    <source>
        <dbReference type="Proteomes" id="UP000553632"/>
    </source>
</evidence>
<dbReference type="SUPFAM" id="SSF81811">
    <property type="entry name" value="Helical domain of Sec23/24"/>
    <property type="match status" value="1"/>
</dbReference>
<dbReference type="GO" id="GO:0000139">
    <property type="term" value="C:Golgi membrane"/>
    <property type="evidence" value="ECO:0007669"/>
    <property type="project" value="UniProtKB-SubCell"/>
</dbReference>
<accession>A0A7J6R1A2</accession>
<keyword evidence="7" id="KW-0653">Protein transport</keyword>
<dbReference type="Pfam" id="PF04810">
    <property type="entry name" value="zf-Sec23_Sec24"/>
    <property type="match status" value="1"/>
</dbReference>
<dbReference type="InterPro" id="IPR006895">
    <property type="entry name" value="Znf_Sec23_Sec24"/>
</dbReference>
<feature type="compositionally biased region" description="Low complexity" evidence="10">
    <location>
        <begin position="157"/>
        <end position="169"/>
    </location>
</feature>
<dbReference type="Gene3D" id="3.40.20.10">
    <property type="entry name" value="Severin"/>
    <property type="match status" value="1"/>
</dbReference>
<evidence type="ECO:0000256" key="1">
    <source>
        <dbReference type="ARBA" id="ARBA00004394"/>
    </source>
</evidence>
<feature type="domain" description="Sec23/Sec24 trunk" evidence="12">
    <location>
        <begin position="393"/>
        <end position="631"/>
    </location>
</feature>
<dbReference type="PANTHER" id="PTHR13803:SF39">
    <property type="entry name" value="SECRETORY 24AB, ISOFORM A"/>
    <property type="match status" value="1"/>
</dbReference>
<dbReference type="EMBL" id="JABANO010028918">
    <property type="protein sequence ID" value="KAF4714408.1"/>
    <property type="molecule type" value="Genomic_DNA"/>
</dbReference>
<evidence type="ECO:0000256" key="10">
    <source>
        <dbReference type="SAM" id="MobiDB-lite"/>
    </source>
</evidence>
<dbReference type="Pfam" id="PF04811">
    <property type="entry name" value="Sec23_trunk"/>
    <property type="match status" value="1"/>
</dbReference>
<evidence type="ECO:0000259" key="14">
    <source>
        <dbReference type="Pfam" id="PF08033"/>
    </source>
</evidence>
<dbReference type="InterPro" id="IPR036175">
    <property type="entry name" value="Sec23/24_helical_dom_sf"/>
</dbReference>
<dbReference type="Gene3D" id="2.30.30.380">
    <property type="entry name" value="Zn-finger domain of Sec23/24"/>
    <property type="match status" value="1"/>
</dbReference>
<dbReference type="SUPFAM" id="SSF82919">
    <property type="entry name" value="Zn-finger domain of Sec23/24"/>
    <property type="match status" value="1"/>
</dbReference>
<dbReference type="GO" id="GO:0005789">
    <property type="term" value="C:endoplasmic reticulum membrane"/>
    <property type="evidence" value="ECO:0007669"/>
    <property type="project" value="UniProtKB-SubCell"/>
</dbReference>
<dbReference type="PANTHER" id="PTHR13803">
    <property type="entry name" value="SEC24-RELATED PROTEIN"/>
    <property type="match status" value="1"/>
</dbReference>
<dbReference type="Pfam" id="PF08033">
    <property type="entry name" value="Sec23_BS"/>
    <property type="match status" value="1"/>
</dbReference>
<evidence type="ECO:0000256" key="9">
    <source>
        <dbReference type="ARBA" id="ARBA00023136"/>
    </source>
</evidence>
<feature type="compositionally biased region" description="Polar residues" evidence="10">
    <location>
        <begin position="216"/>
        <end position="230"/>
    </location>
</feature>
<feature type="domain" description="Sec23/Sec24 beta-sandwich" evidence="14">
    <location>
        <begin position="637"/>
        <end position="729"/>
    </location>
</feature>
<dbReference type="GO" id="GO:0006886">
    <property type="term" value="P:intracellular protein transport"/>
    <property type="evidence" value="ECO:0007669"/>
    <property type="project" value="InterPro"/>
</dbReference>
<evidence type="ECO:0000313" key="15">
    <source>
        <dbReference type="EMBL" id="KAF4714408.1"/>
    </source>
</evidence>
<keyword evidence="6" id="KW-0931">ER-Golgi transport</keyword>
<dbReference type="InterPro" id="IPR029006">
    <property type="entry name" value="ADF-H/Gelsolin-like_dom_sf"/>
</dbReference>
<keyword evidence="4" id="KW-0813">Transport</keyword>
<dbReference type="GO" id="GO:0000149">
    <property type="term" value="F:SNARE binding"/>
    <property type="evidence" value="ECO:0007669"/>
    <property type="project" value="TreeGrafter"/>
</dbReference>
<dbReference type="InterPro" id="IPR012990">
    <property type="entry name" value="Beta-sandwich_Sec23_24"/>
</dbReference>
<dbReference type="SUPFAM" id="SSF53300">
    <property type="entry name" value="vWA-like"/>
    <property type="match status" value="1"/>
</dbReference>
<comment type="caution">
    <text evidence="15">The sequence shown here is derived from an EMBL/GenBank/DDBJ whole genome shotgun (WGS) entry which is preliminary data.</text>
</comment>
<comment type="similarity">
    <text evidence="3">Belongs to the SEC23/SEC24 family. SEC24 subfamily.</text>
</comment>
<dbReference type="InterPro" id="IPR050550">
    <property type="entry name" value="SEC23_SEC24_subfamily"/>
</dbReference>
<reference evidence="15 16" key="1">
    <citation type="submission" date="2020-04" db="EMBL/GenBank/DDBJ databases">
        <title>Perkinsus olseni comparative genomics.</title>
        <authorList>
            <person name="Bogema D.R."/>
        </authorList>
    </citation>
    <scope>NUCLEOTIDE SEQUENCE [LARGE SCALE GENOMIC DNA]</scope>
    <source>
        <strain evidence="15 16">ATCC PRA-207</strain>
    </source>
</reference>
<feature type="domain" description="Zinc finger Sec23/Sec24-type" evidence="11">
    <location>
        <begin position="319"/>
        <end position="356"/>
    </location>
</feature>
<dbReference type="GO" id="GO:0030127">
    <property type="term" value="C:COPII vesicle coat"/>
    <property type="evidence" value="ECO:0007669"/>
    <property type="project" value="InterPro"/>
</dbReference>
<evidence type="ECO:0008006" key="17">
    <source>
        <dbReference type="Google" id="ProtNLM"/>
    </source>
</evidence>
<feature type="region of interest" description="Disordered" evidence="10">
    <location>
        <begin position="129"/>
        <end position="230"/>
    </location>
</feature>
<dbReference type="SUPFAM" id="SSF81995">
    <property type="entry name" value="beta-sandwich domain of Sec23/24"/>
    <property type="match status" value="1"/>
</dbReference>
<evidence type="ECO:0000259" key="12">
    <source>
        <dbReference type="Pfam" id="PF04811"/>
    </source>
</evidence>
<organism evidence="15 16">
    <name type="scientific">Perkinsus olseni</name>
    <name type="common">Perkinsus atlanticus</name>
    <dbReference type="NCBI Taxonomy" id="32597"/>
    <lineage>
        <taxon>Eukaryota</taxon>
        <taxon>Sar</taxon>
        <taxon>Alveolata</taxon>
        <taxon>Perkinsozoa</taxon>
        <taxon>Perkinsea</taxon>
        <taxon>Perkinsida</taxon>
        <taxon>Perkinsidae</taxon>
        <taxon>Perkinsus</taxon>
    </lineage>
</organism>
<dbReference type="InterPro" id="IPR036465">
    <property type="entry name" value="vWFA_dom_sf"/>
</dbReference>
<name>A0A7J6R1A2_PEROL</name>
<protein>
    <recommendedName>
        <fullName evidence="17">Protein transport protein Sec24D</fullName>
    </recommendedName>
</protein>
<keyword evidence="9" id="KW-0472">Membrane</keyword>
<evidence type="ECO:0000256" key="3">
    <source>
        <dbReference type="ARBA" id="ARBA00008334"/>
    </source>
</evidence>
<dbReference type="OMA" id="AVECSKQ"/>
<evidence type="ECO:0000256" key="7">
    <source>
        <dbReference type="ARBA" id="ARBA00022927"/>
    </source>
</evidence>
<sequence length="883" mass="95369">MPSAVTTYHCTAQQQYCRMAAQHCSGFGVRRVAAVLVNLVKLQLWRSYMERSAWKDRGSRFSGLTSSCNPNSNRVTAAARSGWRLPTSNKLERHRRALSDPAVVLKGSLLVSLGGRIAAVLGALKADRGMSGVMTPPPPPAMAGGPMQSATPPPLPAAATGGQQQFGMPPQGGPGMVQPPSVGGVPPPSGPAGGYGQQGSGSFMNHGGPPVPAAFGSQSDFASHQGSNLPPQPNQLLSGGFGGAQTEARDEQRMADSAEFSSPPHFVRCSVSKFPNSVSVRSKTKMPIGMYFQPLAPVPAGCPEVPTVNFNAVGVSTVVRCKRCRSYINPFVIWDQNGRKWQCNMCGYVGDTPQTYYCHLDDTMRRADRYERPELVNGTVDFIAPAEYMVRPPQPPVFMFLLESTYQAVASGALATAAAAIKELVEGQSFPGGERALVGIMTYDSSIHFYNLNSRLSQPQMLVVSDLEDPFLPLPDDILVPAQECGTQLSQLLTNLPEMFQQSRSNESCLAAAVKAAWMAMKHVGGKLMICASTIPSVGPSALKSTKENLRLLNTDREIEMLKPTVEGYKELAGELTRVQITAEMFLTTSMYMDVASISPLARYTGGDIRYYPGFRADVQGEKLRAELQHVCTRDVGWEAVMRVRVSKGWKITNFYGHMFVRSRDLLVVPNCHEDQTFSITLEPDADGNSGAGGGGPVDPFVCVQCALLFTSSNGERRIRVHTVQLPTTGNIDEVLDTTDPEVATGLMASLACDKAVEANSKLSDARSLIQNTIAQIVTSSPSHIEAVRPLPLHVLGLLKSPMFRATSDVPPDQRVYYWTRHESISVPLQAALFYPRMFAVHQLSGDEGTIDPNTQRVVLPPSIALSAENMSGVSLMPPPPVL</sequence>
<dbReference type="InterPro" id="IPR036174">
    <property type="entry name" value="Znf_Sec23_Sec24_sf"/>
</dbReference>
<dbReference type="InterPro" id="IPR006900">
    <property type="entry name" value="Sec23/24_helical_dom"/>
</dbReference>
<keyword evidence="16" id="KW-1185">Reference proteome</keyword>
<evidence type="ECO:0000256" key="6">
    <source>
        <dbReference type="ARBA" id="ARBA00022892"/>
    </source>
</evidence>
<dbReference type="AlphaFoldDB" id="A0A7J6R1A2"/>
<dbReference type="Gene3D" id="3.40.50.410">
    <property type="entry name" value="von Willebrand factor, type A domain"/>
    <property type="match status" value="1"/>
</dbReference>
<evidence type="ECO:0000256" key="2">
    <source>
        <dbReference type="ARBA" id="ARBA00004586"/>
    </source>
</evidence>
<dbReference type="Gene3D" id="1.20.120.730">
    <property type="entry name" value="Sec23/Sec24 helical domain"/>
    <property type="match status" value="1"/>
</dbReference>
<dbReference type="GO" id="GO:0008270">
    <property type="term" value="F:zinc ion binding"/>
    <property type="evidence" value="ECO:0007669"/>
    <property type="project" value="InterPro"/>
</dbReference>
<comment type="subcellular location">
    <subcellularLocation>
        <location evidence="2">Endoplasmic reticulum membrane</location>
    </subcellularLocation>
    <subcellularLocation>
        <location evidence="1">Golgi apparatus membrane</location>
    </subcellularLocation>
</comment>
<evidence type="ECO:0000259" key="13">
    <source>
        <dbReference type="Pfam" id="PF04815"/>
    </source>
</evidence>
<evidence type="ECO:0000256" key="5">
    <source>
        <dbReference type="ARBA" id="ARBA00022824"/>
    </source>
</evidence>
<dbReference type="GO" id="GO:0070971">
    <property type="term" value="C:endoplasmic reticulum exit site"/>
    <property type="evidence" value="ECO:0007669"/>
    <property type="project" value="TreeGrafter"/>
</dbReference>
<evidence type="ECO:0000256" key="4">
    <source>
        <dbReference type="ARBA" id="ARBA00022448"/>
    </source>
</evidence>
<dbReference type="Pfam" id="PF04815">
    <property type="entry name" value="Sec23_helical"/>
    <property type="match status" value="1"/>
</dbReference>
<feature type="domain" description="Sec23/Sec24 helical" evidence="13">
    <location>
        <begin position="740"/>
        <end position="828"/>
    </location>
</feature>